<dbReference type="GO" id="GO:0005886">
    <property type="term" value="C:plasma membrane"/>
    <property type="evidence" value="ECO:0007669"/>
    <property type="project" value="UniProtKB-SubCell"/>
</dbReference>
<dbReference type="Gene3D" id="1.10.3720.10">
    <property type="entry name" value="MetI-like"/>
    <property type="match status" value="1"/>
</dbReference>
<keyword evidence="9" id="KW-1185">Reference proteome</keyword>
<dbReference type="PROSITE" id="PS50928">
    <property type="entry name" value="ABC_TM1"/>
    <property type="match status" value="1"/>
</dbReference>
<organism evidence="8 9">
    <name type="scientific">Halorarum halophilum</name>
    <dbReference type="NCBI Taxonomy" id="2743090"/>
    <lineage>
        <taxon>Archaea</taxon>
        <taxon>Methanobacteriati</taxon>
        <taxon>Methanobacteriota</taxon>
        <taxon>Stenosarchaea group</taxon>
        <taxon>Halobacteria</taxon>
        <taxon>Halobacteriales</taxon>
        <taxon>Haloferacaceae</taxon>
        <taxon>Halorarum</taxon>
    </lineage>
</organism>
<evidence type="ECO:0000256" key="1">
    <source>
        <dbReference type="ARBA" id="ARBA00004141"/>
    </source>
</evidence>
<keyword evidence="3 5" id="KW-1133">Transmembrane helix</keyword>
<feature type="transmembrane region" description="Helical" evidence="5">
    <location>
        <begin position="171"/>
        <end position="190"/>
    </location>
</feature>
<dbReference type="Proteomes" id="UP000509750">
    <property type="component" value="Chromosome"/>
</dbReference>
<feature type="transmembrane region" description="Helical" evidence="5">
    <location>
        <begin position="145"/>
        <end position="165"/>
    </location>
</feature>
<dbReference type="InterPro" id="IPR000515">
    <property type="entry name" value="MetI-like"/>
</dbReference>
<dbReference type="EMBL" id="CP058529">
    <property type="protein sequence ID" value="QLG29532.1"/>
    <property type="molecule type" value="Genomic_DNA"/>
</dbReference>
<evidence type="ECO:0000259" key="7">
    <source>
        <dbReference type="PROSITE" id="PS50928"/>
    </source>
</evidence>
<feature type="domain" description="ABC transmembrane type-1" evidence="7">
    <location>
        <begin position="106"/>
        <end position="300"/>
    </location>
</feature>
<keyword evidence="2 5" id="KW-0812">Transmembrane</keyword>
<reference evidence="8 9" key="1">
    <citation type="submission" date="2020-07" db="EMBL/GenBank/DDBJ databases">
        <title>Gai3-2, isolated from salt lake.</title>
        <authorList>
            <person name="Cui H."/>
            <person name="Shi X."/>
        </authorList>
    </citation>
    <scope>NUCLEOTIDE SEQUENCE [LARGE SCALE GENOMIC DNA]</scope>
    <source>
        <strain evidence="8 9">Gai3-2</strain>
    </source>
</reference>
<evidence type="ECO:0000256" key="6">
    <source>
        <dbReference type="SAM" id="MobiDB-lite"/>
    </source>
</evidence>
<dbReference type="SUPFAM" id="SSF161098">
    <property type="entry name" value="MetI-like"/>
    <property type="match status" value="1"/>
</dbReference>
<feature type="transmembrane region" description="Helical" evidence="5">
    <location>
        <begin position="48"/>
        <end position="67"/>
    </location>
</feature>
<dbReference type="CDD" id="cd06261">
    <property type="entry name" value="TM_PBP2"/>
    <property type="match status" value="1"/>
</dbReference>
<dbReference type="PANTHER" id="PTHR42729">
    <property type="entry name" value="OLIGO/DIPEPTIDE TRANSPORT, PERMEASE PROTEIN (DPPC-2)"/>
    <property type="match status" value="1"/>
</dbReference>
<dbReference type="KEGG" id="halg:HUG10_15335"/>
<sequence length="341" mass="37283">MADGGAVGSPFEVVSQYEETRRDRYRKLFDAYVYAPISIIWRDWRARIGFTIVLAYVLMGTVGTVIVPPTEVVEGPALAQPFQHWEYPLGTDDMGRDLFAQTVHATQEMLKMITAGALFTVTMGTVVGAVAGYKGGMVDTVLSSITDICINIPGLPLVMVLVLLLPIGGNPYVIGIILCIAAWGGLARAIRSQVLTLRQESFVEASRAMGIPTRRIVFKEIVPHLMPFVVINLTNASRRVIFEAAALYYLGVLPFEDLNWGATLNLAQTGQAHVRPQALHWFLVPMVAIIFISIGLILLGQSLDRVFNPRVRARHEKTTSDAGDDAEEESTTNPDVMGGGL</sequence>
<dbReference type="AlphaFoldDB" id="A0A7D5GE57"/>
<comment type="subcellular location">
    <subcellularLocation>
        <location evidence="5">Cell membrane</location>
        <topology evidence="5">Multi-pass membrane protein</topology>
    </subcellularLocation>
    <subcellularLocation>
        <location evidence="1">Membrane</location>
        <topology evidence="1">Multi-pass membrane protein</topology>
    </subcellularLocation>
</comment>
<comment type="similarity">
    <text evidence="5">Belongs to the binding-protein-dependent transport system permease family.</text>
</comment>
<evidence type="ECO:0000256" key="4">
    <source>
        <dbReference type="ARBA" id="ARBA00023136"/>
    </source>
</evidence>
<evidence type="ECO:0000313" key="8">
    <source>
        <dbReference type="EMBL" id="QLG29532.1"/>
    </source>
</evidence>
<evidence type="ECO:0000256" key="2">
    <source>
        <dbReference type="ARBA" id="ARBA00022692"/>
    </source>
</evidence>
<dbReference type="InterPro" id="IPR035906">
    <property type="entry name" value="MetI-like_sf"/>
</dbReference>
<keyword evidence="5" id="KW-0813">Transport</keyword>
<evidence type="ECO:0000256" key="3">
    <source>
        <dbReference type="ARBA" id="ARBA00022989"/>
    </source>
</evidence>
<evidence type="ECO:0000256" key="5">
    <source>
        <dbReference type="RuleBase" id="RU363032"/>
    </source>
</evidence>
<feature type="transmembrane region" description="Helical" evidence="5">
    <location>
        <begin position="112"/>
        <end position="133"/>
    </location>
</feature>
<name>A0A7D5GE57_9EURY</name>
<accession>A0A7D5GE57</accession>
<protein>
    <submittedName>
        <fullName evidence="8">ABC transporter permease</fullName>
    </submittedName>
</protein>
<dbReference type="PANTHER" id="PTHR42729:SF1">
    <property type="entry name" value="OLIGO_DIPEPTIDE TRANSPORT, PERMEASE PROTEIN (DPPC-2)"/>
    <property type="match status" value="1"/>
</dbReference>
<dbReference type="GO" id="GO:0055085">
    <property type="term" value="P:transmembrane transport"/>
    <property type="evidence" value="ECO:0007669"/>
    <property type="project" value="InterPro"/>
</dbReference>
<evidence type="ECO:0000313" key="9">
    <source>
        <dbReference type="Proteomes" id="UP000509750"/>
    </source>
</evidence>
<proteinExistence type="inferred from homology"/>
<feature type="transmembrane region" description="Helical" evidence="5">
    <location>
        <begin position="278"/>
        <end position="300"/>
    </location>
</feature>
<keyword evidence="4 5" id="KW-0472">Membrane</keyword>
<dbReference type="Pfam" id="PF00528">
    <property type="entry name" value="BPD_transp_1"/>
    <property type="match status" value="1"/>
</dbReference>
<gene>
    <name evidence="8" type="ORF">HUG10_15335</name>
</gene>
<feature type="region of interest" description="Disordered" evidence="6">
    <location>
        <begin position="315"/>
        <end position="341"/>
    </location>
</feature>